<reference evidence="3" key="1">
    <citation type="submission" date="2020-06" db="EMBL/GenBank/DDBJ databases">
        <title>Draft genomic sequence of Geomonas sp. Red330.</title>
        <authorList>
            <person name="Itoh H."/>
            <person name="Zhenxing X."/>
            <person name="Ushijima N."/>
            <person name="Masuda Y."/>
            <person name="Shiratori Y."/>
            <person name="Senoo K."/>
        </authorList>
    </citation>
    <scope>NUCLEOTIDE SEQUENCE [LARGE SCALE GENOMIC DNA]</scope>
    <source>
        <strain evidence="3">Red330</strain>
    </source>
</reference>
<evidence type="ECO:0000313" key="3">
    <source>
        <dbReference type="Proteomes" id="UP000556026"/>
    </source>
</evidence>
<keyword evidence="3" id="KW-1185">Reference proteome</keyword>
<evidence type="ECO:0000256" key="1">
    <source>
        <dbReference type="SAM" id="SignalP"/>
    </source>
</evidence>
<protein>
    <recommendedName>
        <fullName evidence="4">Glycine zipper 2TM domain-containing protein</fullName>
    </recommendedName>
</protein>
<feature type="chain" id="PRO_5027751894" description="Glycine zipper 2TM domain-containing protein" evidence="1">
    <location>
        <begin position="24"/>
        <end position="127"/>
    </location>
</feature>
<evidence type="ECO:0008006" key="4">
    <source>
        <dbReference type="Google" id="ProtNLM"/>
    </source>
</evidence>
<comment type="caution">
    <text evidence="2">The sequence shown here is derived from an EMBL/GenBank/DDBJ whole genome shotgun (WGS) entry which is preliminary data.</text>
</comment>
<proteinExistence type="predicted"/>
<gene>
    <name evidence="2" type="ORF">GMST_01440</name>
</gene>
<dbReference type="Proteomes" id="UP000556026">
    <property type="component" value="Unassembled WGS sequence"/>
</dbReference>
<feature type="signal peptide" evidence="1">
    <location>
        <begin position="1"/>
        <end position="23"/>
    </location>
</feature>
<dbReference type="EMBL" id="BLXX01000001">
    <property type="protein sequence ID" value="GFO57819.1"/>
    <property type="molecule type" value="Genomic_DNA"/>
</dbReference>
<keyword evidence="1" id="KW-0732">Signal</keyword>
<sequence length="127" mass="13474">MYKLQRSIAIAVTLLLLATPCLAAETSLKSFFEDCLYGGLSGGVVGAVVMAFTKKPSKHFDYIGYGAAGGVLVGASYGAIMATRSLAEYDHGRVHFAMPTIRPEIGETNSKGQTPIIATAELIRGRF</sequence>
<dbReference type="AlphaFoldDB" id="A0A6V8MDQ3"/>
<accession>A0A6V8MDQ3</accession>
<evidence type="ECO:0000313" key="2">
    <source>
        <dbReference type="EMBL" id="GFO57819.1"/>
    </source>
</evidence>
<dbReference type="RefSeq" id="WP_183352683.1">
    <property type="nucleotide sequence ID" value="NZ_BLXX01000001.1"/>
</dbReference>
<organism evidence="2 3">
    <name type="scientific">Geomonas silvestris</name>
    <dbReference type="NCBI Taxonomy" id="2740184"/>
    <lineage>
        <taxon>Bacteria</taxon>
        <taxon>Pseudomonadati</taxon>
        <taxon>Thermodesulfobacteriota</taxon>
        <taxon>Desulfuromonadia</taxon>
        <taxon>Geobacterales</taxon>
        <taxon>Geobacteraceae</taxon>
        <taxon>Geomonas</taxon>
    </lineage>
</organism>
<name>A0A6V8MDQ3_9BACT</name>